<feature type="transmembrane region" description="Helical" evidence="1">
    <location>
        <begin position="31"/>
        <end position="50"/>
    </location>
</feature>
<organism evidence="2 3">
    <name type="scientific">Lysinibacillus fusiformis</name>
    <dbReference type="NCBI Taxonomy" id="28031"/>
    <lineage>
        <taxon>Bacteria</taxon>
        <taxon>Bacillati</taxon>
        <taxon>Bacillota</taxon>
        <taxon>Bacilli</taxon>
        <taxon>Bacillales</taxon>
        <taxon>Bacillaceae</taxon>
        <taxon>Lysinibacillus</taxon>
    </lineage>
</organism>
<gene>
    <name evidence="2" type="ORF">CRI88_14605</name>
</gene>
<name>A0A2I0UXW8_9BACI</name>
<dbReference type="AlphaFoldDB" id="A0A2I0UXW8"/>
<dbReference type="Proteomes" id="UP000234956">
    <property type="component" value="Unassembled WGS sequence"/>
</dbReference>
<evidence type="ECO:0000313" key="3">
    <source>
        <dbReference type="Proteomes" id="UP000234956"/>
    </source>
</evidence>
<evidence type="ECO:0000256" key="1">
    <source>
        <dbReference type="SAM" id="Phobius"/>
    </source>
</evidence>
<keyword evidence="1" id="KW-0472">Membrane</keyword>
<comment type="caution">
    <text evidence="2">The sequence shown here is derived from an EMBL/GenBank/DDBJ whole genome shotgun (WGS) entry which is preliminary data.</text>
</comment>
<proteinExistence type="predicted"/>
<protein>
    <submittedName>
        <fullName evidence="2">Uncharacterized protein</fullName>
    </submittedName>
</protein>
<keyword evidence="1" id="KW-1133">Transmembrane helix</keyword>
<dbReference type="EMBL" id="PDFK01000004">
    <property type="protein sequence ID" value="PKU50911.1"/>
    <property type="molecule type" value="Genomic_DNA"/>
</dbReference>
<accession>A0A2I0UXW8</accession>
<reference evidence="2 3" key="1">
    <citation type="submission" date="2017-10" db="EMBL/GenBank/DDBJ databases">
        <title>Draft genome of Lysinibacillus fusiformis strain Juneja, a laboratory-derived pathogen of Drosophila melanogaster.</title>
        <authorList>
            <person name="Smith B.R."/>
            <person name="Unckless R.L."/>
        </authorList>
    </citation>
    <scope>NUCLEOTIDE SEQUENCE [LARGE SCALE GENOMIC DNA]</scope>
    <source>
        <strain evidence="2 3">Juneja</strain>
    </source>
</reference>
<keyword evidence="1" id="KW-0812">Transmembrane</keyword>
<evidence type="ECO:0000313" key="2">
    <source>
        <dbReference type="EMBL" id="PKU50911.1"/>
    </source>
</evidence>
<feature type="transmembrane region" description="Helical" evidence="1">
    <location>
        <begin position="7"/>
        <end position="25"/>
    </location>
</feature>
<sequence length="62" mass="7041">MKNKKGIVIASIILLYCVISVIYTLLLDGKINWSLLFLAICMIYIIEVAISNNKLLKKKLTK</sequence>